<comment type="caution">
    <text evidence="1">The sequence shown here is derived from an EMBL/GenBank/DDBJ whole genome shotgun (WGS) entry which is preliminary data.</text>
</comment>
<dbReference type="AlphaFoldDB" id="A0A840KM42"/>
<evidence type="ECO:0000313" key="2">
    <source>
        <dbReference type="Proteomes" id="UP000592180"/>
    </source>
</evidence>
<protein>
    <submittedName>
        <fullName evidence="1">Uncharacterized protein</fullName>
    </submittedName>
</protein>
<accession>A0A840KM42</accession>
<dbReference type="EMBL" id="JACHLE010000005">
    <property type="protein sequence ID" value="MBB4807922.1"/>
    <property type="molecule type" value="Genomic_DNA"/>
</dbReference>
<reference evidence="1 2" key="1">
    <citation type="submission" date="2020-08" db="EMBL/GenBank/DDBJ databases">
        <title>Functional genomics of gut bacteria from endangered species of beetles.</title>
        <authorList>
            <person name="Carlos-Shanley C."/>
        </authorList>
    </citation>
    <scope>NUCLEOTIDE SEQUENCE [LARGE SCALE GENOMIC DNA]</scope>
    <source>
        <strain evidence="1 2">S00151</strain>
    </source>
</reference>
<organism evidence="1 2">
    <name type="scientific">Chryseobacterium defluvii</name>
    <dbReference type="NCBI Taxonomy" id="160396"/>
    <lineage>
        <taxon>Bacteria</taxon>
        <taxon>Pseudomonadati</taxon>
        <taxon>Bacteroidota</taxon>
        <taxon>Flavobacteriia</taxon>
        <taxon>Flavobacteriales</taxon>
        <taxon>Weeksellaceae</taxon>
        <taxon>Chryseobacterium group</taxon>
        <taxon>Chryseobacterium</taxon>
    </lineage>
</organism>
<keyword evidence="2" id="KW-1185">Reference proteome</keyword>
<evidence type="ECO:0000313" key="1">
    <source>
        <dbReference type="EMBL" id="MBB4807922.1"/>
    </source>
</evidence>
<sequence>MMEKIQLLCKKCAAELSEVLSIVPETRIVWIDERDILKDGQCAFSINNNKKVVLTNLRDERLINHSELVRFSGCCGSSGSDGMNKLCKNGHEVATEFSDCWISRYLEFSLDHVTIKEVL</sequence>
<name>A0A840KM42_9FLAO</name>
<dbReference type="Proteomes" id="UP000592180">
    <property type="component" value="Unassembled WGS sequence"/>
</dbReference>
<proteinExistence type="predicted"/>
<gene>
    <name evidence="1" type="ORF">HNP38_003238</name>
</gene>